<keyword evidence="8 11" id="KW-0028">Amino-acid biosynthesis</keyword>
<evidence type="ECO:0000259" key="12">
    <source>
        <dbReference type="Pfam" id="PF01502"/>
    </source>
</evidence>
<feature type="domain" description="Phosphoribosyl-AMP cyclohydrolase" evidence="12">
    <location>
        <begin position="34"/>
        <end position="108"/>
    </location>
</feature>
<sequence>MSDINGTEIKLDFSKGKGLLPAIIQDHESGKVLMLAYINEASWTKTLKTGEAHYWSRTRQEIWHKGGTSGHVQIIREIYADCDDDTVLFRVKQVGGAACHTGYETCFHKNIDRGGRATVAGEKIFDPEKVYKK</sequence>
<evidence type="ECO:0000256" key="8">
    <source>
        <dbReference type="ARBA" id="ARBA00022605"/>
    </source>
</evidence>
<evidence type="ECO:0000313" key="13">
    <source>
        <dbReference type="EMBL" id="MBC8178777.1"/>
    </source>
</evidence>
<evidence type="ECO:0000256" key="10">
    <source>
        <dbReference type="ARBA" id="ARBA00023102"/>
    </source>
</evidence>
<comment type="caution">
    <text evidence="13">The sequence shown here is derived from an EMBL/GenBank/DDBJ whole genome shotgun (WGS) entry which is preliminary data.</text>
</comment>
<dbReference type="GO" id="GO:0004636">
    <property type="term" value="F:phosphoribosyl-ATP diphosphatase activity"/>
    <property type="evidence" value="ECO:0007669"/>
    <property type="project" value="UniProtKB-EC"/>
</dbReference>
<evidence type="ECO:0000256" key="2">
    <source>
        <dbReference type="ARBA" id="ARBA00001460"/>
    </source>
</evidence>
<keyword evidence="11" id="KW-0862">Zinc</keyword>
<comment type="similarity">
    <text evidence="5">In the C-terminal section; belongs to the PRA-PH family.</text>
</comment>
<evidence type="ECO:0000256" key="11">
    <source>
        <dbReference type="HAMAP-Rule" id="MF_01021"/>
    </source>
</evidence>
<dbReference type="UniPathway" id="UPA00031">
    <property type="reaction ID" value="UER00008"/>
</dbReference>
<dbReference type="InterPro" id="IPR002496">
    <property type="entry name" value="PRib_AMP_CycHydrolase_dom"/>
</dbReference>
<dbReference type="EC" id="3.5.4.19" evidence="11"/>
<feature type="binding site" evidence="11">
    <location>
        <position position="83"/>
    </location>
    <ligand>
        <name>Mg(2+)</name>
        <dbReference type="ChEBI" id="CHEBI:18420"/>
    </ligand>
</feature>
<dbReference type="NCBIfam" id="NF000768">
    <property type="entry name" value="PRK00051.1"/>
    <property type="match status" value="1"/>
</dbReference>
<dbReference type="Gene3D" id="3.10.20.810">
    <property type="entry name" value="Phosphoribosyl-AMP cyclohydrolase"/>
    <property type="match status" value="1"/>
</dbReference>
<dbReference type="HAMAP" id="MF_01021">
    <property type="entry name" value="HisI"/>
    <property type="match status" value="1"/>
</dbReference>
<dbReference type="GO" id="GO:0004635">
    <property type="term" value="F:phosphoribosyl-AMP cyclohydrolase activity"/>
    <property type="evidence" value="ECO:0007669"/>
    <property type="project" value="UniProtKB-UniRule"/>
</dbReference>
<feature type="binding site" evidence="11">
    <location>
        <position position="82"/>
    </location>
    <ligand>
        <name>Zn(2+)</name>
        <dbReference type="ChEBI" id="CHEBI:29105"/>
        <note>ligand shared between dimeric partners</note>
    </ligand>
</feature>
<evidence type="ECO:0000256" key="9">
    <source>
        <dbReference type="ARBA" id="ARBA00022801"/>
    </source>
</evidence>
<accession>A0A8J6T5L9</accession>
<dbReference type="PANTHER" id="PTHR42945:SF1">
    <property type="entry name" value="HISTIDINE BIOSYNTHESIS BIFUNCTIONAL PROTEIN HIS7"/>
    <property type="match status" value="1"/>
</dbReference>
<dbReference type="PANTHER" id="PTHR42945">
    <property type="entry name" value="HISTIDINE BIOSYNTHESIS BIFUNCTIONAL PROTEIN"/>
    <property type="match status" value="1"/>
</dbReference>
<feature type="binding site" evidence="11">
    <location>
        <position position="85"/>
    </location>
    <ligand>
        <name>Mg(2+)</name>
        <dbReference type="ChEBI" id="CHEBI:18420"/>
    </ligand>
</feature>
<comment type="subunit">
    <text evidence="11">Homodimer.</text>
</comment>
<dbReference type="Pfam" id="PF01502">
    <property type="entry name" value="PRA-CH"/>
    <property type="match status" value="1"/>
</dbReference>
<dbReference type="SUPFAM" id="SSF141734">
    <property type="entry name" value="HisI-like"/>
    <property type="match status" value="1"/>
</dbReference>
<evidence type="ECO:0000256" key="1">
    <source>
        <dbReference type="ARBA" id="ARBA00000024"/>
    </source>
</evidence>
<dbReference type="GO" id="GO:0000287">
    <property type="term" value="F:magnesium ion binding"/>
    <property type="evidence" value="ECO:0007669"/>
    <property type="project" value="UniProtKB-UniRule"/>
</dbReference>
<feature type="binding site" evidence="11">
    <location>
        <position position="106"/>
    </location>
    <ligand>
        <name>Zn(2+)</name>
        <dbReference type="ChEBI" id="CHEBI:29105"/>
        <note>ligand shared between dimeric partners</note>
    </ligand>
</feature>
<comment type="catalytic activity">
    <reaction evidence="1 11">
        <text>1-(5-phospho-beta-D-ribosyl)-5'-AMP + H2O = 1-(5-phospho-beta-D-ribosyl)-5-[(5-phospho-beta-D-ribosylamino)methylideneamino]imidazole-4-carboxamide</text>
        <dbReference type="Rhea" id="RHEA:20049"/>
        <dbReference type="ChEBI" id="CHEBI:15377"/>
        <dbReference type="ChEBI" id="CHEBI:58435"/>
        <dbReference type="ChEBI" id="CHEBI:59457"/>
        <dbReference type="EC" id="3.5.4.19"/>
    </reaction>
</comment>
<comment type="similarity">
    <text evidence="11">Belongs to the PRA-CH family.</text>
</comment>
<dbReference type="GO" id="GO:0005737">
    <property type="term" value="C:cytoplasm"/>
    <property type="evidence" value="ECO:0007669"/>
    <property type="project" value="UniProtKB-SubCell"/>
</dbReference>
<comment type="subcellular location">
    <subcellularLocation>
        <location evidence="11">Cytoplasm</location>
    </subcellularLocation>
</comment>
<dbReference type="InterPro" id="IPR038019">
    <property type="entry name" value="PRib_AMP_CycHydrolase_sf"/>
</dbReference>
<proteinExistence type="inferred from homology"/>
<comment type="pathway">
    <text evidence="4">Amino-acid biosynthesis; L-histidine biosynthesis; L-histidine from 5-phospho-alpha-D-ribose 1-diphosphate: step 2/9.</text>
</comment>
<evidence type="ECO:0000313" key="14">
    <source>
        <dbReference type="Proteomes" id="UP000650524"/>
    </source>
</evidence>
<evidence type="ECO:0000256" key="7">
    <source>
        <dbReference type="ARBA" id="ARBA00022490"/>
    </source>
</evidence>
<feature type="binding site" evidence="11">
    <location>
        <position position="99"/>
    </location>
    <ligand>
        <name>Zn(2+)</name>
        <dbReference type="ChEBI" id="CHEBI:29105"/>
        <note>ligand shared between dimeric partners</note>
    </ligand>
</feature>
<keyword evidence="11" id="KW-0460">Magnesium</keyword>
<comment type="cofactor">
    <cofactor evidence="11">
        <name>Mg(2+)</name>
        <dbReference type="ChEBI" id="CHEBI:18420"/>
    </cofactor>
    <text evidence="11">Binds 1 Mg(2+) ion per subunit.</text>
</comment>
<comment type="catalytic activity">
    <reaction evidence="2">
        <text>1-(5-phospho-beta-D-ribosyl)-ATP + H2O = 1-(5-phospho-beta-D-ribosyl)-5'-AMP + diphosphate + H(+)</text>
        <dbReference type="Rhea" id="RHEA:22828"/>
        <dbReference type="ChEBI" id="CHEBI:15377"/>
        <dbReference type="ChEBI" id="CHEBI:15378"/>
        <dbReference type="ChEBI" id="CHEBI:33019"/>
        <dbReference type="ChEBI" id="CHEBI:59457"/>
        <dbReference type="ChEBI" id="CHEBI:73183"/>
        <dbReference type="EC" id="3.6.1.31"/>
    </reaction>
</comment>
<name>A0A8J6T5L9_9DELT</name>
<organism evidence="13 14">
    <name type="scientific">Candidatus Desulfacyla euxinica</name>
    <dbReference type="NCBI Taxonomy" id="2841693"/>
    <lineage>
        <taxon>Bacteria</taxon>
        <taxon>Deltaproteobacteria</taxon>
        <taxon>Candidatus Desulfacyla</taxon>
    </lineage>
</organism>
<comment type="function">
    <text evidence="11">Catalyzes the hydrolysis of the adenine ring of phosphoribosyl-AMP.</text>
</comment>
<dbReference type="AlphaFoldDB" id="A0A8J6T5L9"/>
<gene>
    <name evidence="11 13" type="primary">hisI</name>
    <name evidence="13" type="ORF">H8E19_15335</name>
</gene>
<keyword evidence="11" id="KW-0479">Metal-binding</keyword>
<evidence type="ECO:0000256" key="6">
    <source>
        <dbReference type="ARBA" id="ARBA00008299"/>
    </source>
</evidence>
<comment type="cofactor">
    <cofactor evidence="11">
        <name>Zn(2+)</name>
        <dbReference type="ChEBI" id="CHEBI:29105"/>
    </cofactor>
    <text evidence="11">Binds 1 zinc ion per subunit.</text>
</comment>
<reference evidence="13 14" key="1">
    <citation type="submission" date="2020-08" db="EMBL/GenBank/DDBJ databases">
        <title>Bridging the membrane lipid divide: bacteria of the FCB group superphylum have the potential to synthesize archaeal ether lipids.</title>
        <authorList>
            <person name="Villanueva L."/>
            <person name="Von Meijenfeldt F.A.B."/>
            <person name="Westbye A.B."/>
            <person name="Yadav S."/>
            <person name="Hopmans E.C."/>
            <person name="Dutilh B.E."/>
            <person name="Sinninghe Damste J.S."/>
        </authorList>
    </citation>
    <scope>NUCLEOTIDE SEQUENCE [LARGE SCALE GENOMIC DNA]</scope>
    <source>
        <strain evidence="13">NIOZ-UU27</strain>
    </source>
</reference>
<dbReference type="Proteomes" id="UP000650524">
    <property type="component" value="Unassembled WGS sequence"/>
</dbReference>
<feature type="binding site" evidence="11">
    <location>
        <position position="81"/>
    </location>
    <ligand>
        <name>Mg(2+)</name>
        <dbReference type="ChEBI" id="CHEBI:18420"/>
    </ligand>
</feature>
<dbReference type="GO" id="GO:0008270">
    <property type="term" value="F:zinc ion binding"/>
    <property type="evidence" value="ECO:0007669"/>
    <property type="project" value="UniProtKB-UniRule"/>
</dbReference>
<evidence type="ECO:0000256" key="3">
    <source>
        <dbReference type="ARBA" id="ARBA00005169"/>
    </source>
</evidence>
<keyword evidence="7 11" id="KW-0963">Cytoplasm</keyword>
<dbReference type="EMBL" id="JACNJD010000313">
    <property type="protein sequence ID" value="MBC8178777.1"/>
    <property type="molecule type" value="Genomic_DNA"/>
</dbReference>
<comment type="pathway">
    <text evidence="3 11">Amino-acid biosynthesis; L-histidine biosynthesis; L-histidine from 5-phospho-alpha-D-ribose 1-diphosphate: step 3/9.</text>
</comment>
<dbReference type="FunFam" id="3.10.20.810:FF:000001">
    <property type="entry name" value="Histidine biosynthesis bifunctional protein HisIE"/>
    <property type="match status" value="1"/>
</dbReference>
<keyword evidence="10 11" id="KW-0368">Histidine biosynthesis</keyword>
<dbReference type="GO" id="GO:0000105">
    <property type="term" value="P:L-histidine biosynthetic process"/>
    <property type="evidence" value="ECO:0007669"/>
    <property type="project" value="UniProtKB-UniRule"/>
</dbReference>
<comment type="similarity">
    <text evidence="6">In the N-terminal section; belongs to the PRA-CH family.</text>
</comment>
<dbReference type="InterPro" id="IPR026660">
    <property type="entry name" value="PRA-CH"/>
</dbReference>
<evidence type="ECO:0000256" key="5">
    <source>
        <dbReference type="ARBA" id="ARBA00007731"/>
    </source>
</evidence>
<protein>
    <recommendedName>
        <fullName evidence="11">Phosphoribosyl-AMP cyclohydrolase</fullName>
        <shortName evidence="11">PRA-CH</shortName>
        <ecNumber evidence="11">3.5.4.19</ecNumber>
    </recommendedName>
</protein>
<evidence type="ECO:0000256" key="4">
    <source>
        <dbReference type="ARBA" id="ARBA00005204"/>
    </source>
</evidence>
<keyword evidence="9 11" id="KW-0378">Hydrolase</keyword>